<accession>A0A1L9TPT0</accession>
<dbReference type="GeneID" id="63760778"/>
<protein>
    <submittedName>
        <fullName evidence="1">Uncharacterized protein</fullName>
    </submittedName>
</protein>
<dbReference type="VEuPathDB" id="FungiDB:ASPSYDRAFT_29936"/>
<evidence type="ECO:0000313" key="1">
    <source>
        <dbReference type="EMBL" id="OJJ61446.1"/>
    </source>
</evidence>
<reference evidence="2" key="1">
    <citation type="journal article" date="2017" name="Genome Biol.">
        <title>Comparative genomics reveals high biological diversity and specific adaptations in the industrially and medically important fungal genus Aspergillus.</title>
        <authorList>
            <person name="de Vries R.P."/>
            <person name="Riley R."/>
            <person name="Wiebenga A."/>
            <person name="Aguilar-Osorio G."/>
            <person name="Amillis S."/>
            <person name="Uchima C.A."/>
            <person name="Anderluh G."/>
            <person name="Asadollahi M."/>
            <person name="Askin M."/>
            <person name="Barry K."/>
            <person name="Battaglia E."/>
            <person name="Bayram O."/>
            <person name="Benocci T."/>
            <person name="Braus-Stromeyer S.A."/>
            <person name="Caldana C."/>
            <person name="Canovas D."/>
            <person name="Cerqueira G.C."/>
            <person name="Chen F."/>
            <person name="Chen W."/>
            <person name="Choi C."/>
            <person name="Clum A."/>
            <person name="Dos Santos R.A."/>
            <person name="Damasio A.R."/>
            <person name="Diallinas G."/>
            <person name="Emri T."/>
            <person name="Fekete E."/>
            <person name="Flipphi M."/>
            <person name="Freyberg S."/>
            <person name="Gallo A."/>
            <person name="Gournas C."/>
            <person name="Habgood R."/>
            <person name="Hainaut M."/>
            <person name="Harispe M.L."/>
            <person name="Henrissat B."/>
            <person name="Hilden K.S."/>
            <person name="Hope R."/>
            <person name="Hossain A."/>
            <person name="Karabika E."/>
            <person name="Karaffa L."/>
            <person name="Karanyi Z."/>
            <person name="Krasevec N."/>
            <person name="Kuo A."/>
            <person name="Kusch H."/>
            <person name="LaButti K."/>
            <person name="Lagendijk E.L."/>
            <person name="Lapidus A."/>
            <person name="Levasseur A."/>
            <person name="Lindquist E."/>
            <person name="Lipzen A."/>
            <person name="Logrieco A.F."/>
            <person name="MacCabe A."/>
            <person name="Maekelae M.R."/>
            <person name="Malavazi I."/>
            <person name="Melin P."/>
            <person name="Meyer V."/>
            <person name="Mielnichuk N."/>
            <person name="Miskei M."/>
            <person name="Molnar A.P."/>
            <person name="Mule G."/>
            <person name="Ngan C.Y."/>
            <person name="Orejas M."/>
            <person name="Orosz E."/>
            <person name="Ouedraogo J.P."/>
            <person name="Overkamp K.M."/>
            <person name="Park H.-S."/>
            <person name="Perrone G."/>
            <person name="Piumi F."/>
            <person name="Punt P.J."/>
            <person name="Ram A.F."/>
            <person name="Ramon A."/>
            <person name="Rauscher S."/>
            <person name="Record E."/>
            <person name="Riano-Pachon D.M."/>
            <person name="Robert V."/>
            <person name="Roehrig J."/>
            <person name="Ruller R."/>
            <person name="Salamov A."/>
            <person name="Salih N.S."/>
            <person name="Samson R.A."/>
            <person name="Sandor E."/>
            <person name="Sanguinetti M."/>
            <person name="Schuetze T."/>
            <person name="Sepcic K."/>
            <person name="Shelest E."/>
            <person name="Sherlock G."/>
            <person name="Sophianopoulou V."/>
            <person name="Squina F.M."/>
            <person name="Sun H."/>
            <person name="Susca A."/>
            <person name="Todd R.B."/>
            <person name="Tsang A."/>
            <person name="Unkles S.E."/>
            <person name="van de Wiele N."/>
            <person name="van Rossen-Uffink D."/>
            <person name="Oliveira J.V."/>
            <person name="Vesth T.C."/>
            <person name="Visser J."/>
            <person name="Yu J.-H."/>
            <person name="Zhou M."/>
            <person name="Andersen M.R."/>
            <person name="Archer D.B."/>
            <person name="Baker S.E."/>
            <person name="Benoit I."/>
            <person name="Brakhage A.A."/>
            <person name="Braus G.H."/>
            <person name="Fischer R."/>
            <person name="Frisvad J.C."/>
            <person name="Goldman G.H."/>
            <person name="Houbraken J."/>
            <person name="Oakley B."/>
            <person name="Pocsi I."/>
            <person name="Scazzocchio C."/>
            <person name="Seiboth B."/>
            <person name="vanKuyk P.A."/>
            <person name="Wortman J."/>
            <person name="Dyer P.S."/>
            <person name="Grigoriev I.V."/>
        </authorList>
    </citation>
    <scope>NUCLEOTIDE SEQUENCE [LARGE SCALE GENOMIC DNA]</scope>
    <source>
        <strain evidence="2">CBS 593.65</strain>
    </source>
</reference>
<gene>
    <name evidence="1" type="ORF">ASPSYDRAFT_29936</name>
</gene>
<dbReference type="EMBL" id="KV878584">
    <property type="protein sequence ID" value="OJJ61446.1"/>
    <property type="molecule type" value="Genomic_DNA"/>
</dbReference>
<sequence>MVCESLHNLCAECTAHLVSIRYVIPVPFHKHPAGTAPVVFYAKGRGQRGTMKTGYAKLLTNIGTAVINHIWSDSDEPGSIHVRLTEAKGRVAAEPIDVLIDVPTHLAAEFEQSPEKITAILNDLPKLDGFEWNYTPPKSHANLSRLHWFDVNVKQRGQWQLCEIDIDSHKRYIGPGWWRPQAILERLNCASCGGPGGYGAAM</sequence>
<dbReference type="AlphaFoldDB" id="A0A1L9TPT0"/>
<evidence type="ECO:0000313" key="2">
    <source>
        <dbReference type="Proteomes" id="UP000184356"/>
    </source>
</evidence>
<dbReference type="OrthoDB" id="10354842at2759"/>
<proteinExistence type="predicted"/>
<dbReference type="RefSeq" id="XP_040705252.1">
    <property type="nucleotide sequence ID" value="XM_040844705.1"/>
</dbReference>
<name>A0A1L9TPT0_9EURO</name>
<keyword evidence="2" id="KW-1185">Reference proteome</keyword>
<organism evidence="1 2">
    <name type="scientific">Aspergillus sydowii CBS 593.65</name>
    <dbReference type="NCBI Taxonomy" id="1036612"/>
    <lineage>
        <taxon>Eukaryota</taxon>
        <taxon>Fungi</taxon>
        <taxon>Dikarya</taxon>
        <taxon>Ascomycota</taxon>
        <taxon>Pezizomycotina</taxon>
        <taxon>Eurotiomycetes</taxon>
        <taxon>Eurotiomycetidae</taxon>
        <taxon>Eurotiales</taxon>
        <taxon>Aspergillaceae</taxon>
        <taxon>Aspergillus</taxon>
        <taxon>Aspergillus subgen. Nidulantes</taxon>
    </lineage>
</organism>
<dbReference type="Proteomes" id="UP000184356">
    <property type="component" value="Unassembled WGS sequence"/>
</dbReference>